<feature type="region of interest" description="Disordered" evidence="1">
    <location>
        <begin position="102"/>
        <end position="135"/>
    </location>
</feature>
<sequence>MGHQHQRVLAATSPGSLISPLRAVIYFSILHLKANGRQTGPPTIGAKLGKCLSSSSPSLRPFRNPTGKDPSSPFLQWDGTSVAIGSGIRLDAYATLMLGSKDHRKGRENGFGGGHQREAEEARFSGRPRRRLEGN</sequence>
<keyword evidence="4" id="KW-1185">Reference proteome</keyword>
<dbReference type="EMBL" id="KE524778">
    <property type="protein sequence ID" value="KFB36398.1"/>
    <property type="molecule type" value="Genomic_DNA"/>
</dbReference>
<evidence type="ECO:0000313" key="4">
    <source>
        <dbReference type="Proteomes" id="UP000030765"/>
    </source>
</evidence>
<dbReference type="EnsemblMetazoa" id="ASIC003563-RA">
    <property type="protein sequence ID" value="ASIC003563-PA"/>
    <property type="gene ID" value="ASIC003563"/>
</dbReference>
<gene>
    <name evidence="2" type="ORF">ZHAS_00003563</name>
</gene>
<organism evidence="2">
    <name type="scientific">Anopheles sinensis</name>
    <name type="common">Mosquito</name>
    <dbReference type="NCBI Taxonomy" id="74873"/>
    <lineage>
        <taxon>Eukaryota</taxon>
        <taxon>Metazoa</taxon>
        <taxon>Ecdysozoa</taxon>
        <taxon>Arthropoda</taxon>
        <taxon>Hexapoda</taxon>
        <taxon>Insecta</taxon>
        <taxon>Pterygota</taxon>
        <taxon>Neoptera</taxon>
        <taxon>Endopterygota</taxon>
        <taxon>Diptera</taxon>
        <taxon>Nematocera</taxon>
        <taxon>Culicoidea</taxon>
        <taxon>Culicidae</taxon>
        <taxon>Anophelinae</taxon>
        <taxon>Anopheles</taxon>
    </lineage>
</organism>
<feature type="compositionally biased region" description="Basic residues" evidence="1">
    <location>
        <begin position="126"/>
        <end position="135"/>
    </location>
</feature>
<reference evidence="2 4" key="1">
    <citation type="journal article" date="2014" name="BMC Genomics">
        <title>Genome sequence of Anopheles sinensis provides insight into genetics basis of mosquito competence for malaria parasites.</title>
        <authorList>
            <person name="Zhou D."/>
            <person name="Zhang D."/>
            <person name="Ding G."/>
            <person name="Shi L."/>
            <person name="Hou Q."/>
            <person name="Ye Y."/>
            <person name="Xu Y."/>
            <person name="Zhou H."/>
            <person name="Xiong C."/>
            <person name="Li S."/>
            <person name="Yu J."/>
            <person name="Hong S."/>
            <person name="Yu X."/>
            <person name="Zou P."/>
            <person name="Chen C."/>
            <person name="Chang X."/>
            <person name="Wang W."/>
            <person name="Lv Y."/>
            <person name="Sun Y."/>
            <person name="Ma L."/>
            <person name="Shen B."/>
            <person name="Zhu C."/>
        </authorList>
    </citation>
    <scope>NUCLEOTIDE SEQUENCE [LARGE SCALE GENOMIC DNA]</scope>
</reference>
<dbReference type="AlphaFoldDB" id="A0A084VEK4"/>
<proteinExistence type="predicted"/>
<evidence type="ECO:0000256" key="1">
    <source>
        <dbReference type="SAM" id="MobiDB-lite"/>
    </source>
</evidence>
<evidence type="ECO:0000313" key="2">
    <source>
        <dbReference type="EMBL" id="KFB36398.1"/>
    </source>
</evidence>
<name>A0A084VEK4_ANOSI</name>
<protein>
    <submittedName>
        <fullName evidence="2 3">Cytochrome BD oxidase subunit II</fullName>
    </submittedName>
</protein>
<reference evidence="3" key="2">
    <citation type="submission" date="2020-05" db="UniProtKB">
        <authorList>
            <consortium name="EnsemblMetazoa"/>
        </authorList>
    </citation>
    <scope>IDENTIFICATION</scope>
</reference>
<feature type="compositionally biased region" description="Basic and acidic residues" evidence="1">
    <location>
        <begin position="115"/>
        <end position="124"/>
    </location>
</feature>
<feature type="region of interest" description="Disordered" evidence="1">
    <location>
        <begin position="55"/>
        <end position="74"/>
    </location>
</feature>
<dbReference type="VEuPathDB" id="VectorBase:ASIC003563"/>
<dbReference type="EMBL" id="ATLV01012279">
    <property type="status" value="NOT_ANNOTATED_CDS"/>
    <property type="molecule type" value="Genomic_DNA"/>
</dbReference>
<evidence type="ECO:0000313" key="3">
    <source>
        <dbReference type="EnsemblMetazoa" id="ASIC003563-PA"/>
    </source>
</evidence>
<dbReference type="Proteomes" id="UP000030765">
    <property type="component" value="Unassembled WGS sequence"/>
</dbReference>
<accession>A0A084VEK4</accession>